<dbReference type="Gene3D" id="3.30.720.110">
    <property type="match status" value="1"/>
</dbReference>
<dbReference type="Gene3D" id="3.30.720.120">
    <property type="match status" value="1"/>
</dbReference>
<dbReference type="OrthoDB" id="9795306at2"/>
<evidence type="ECO:0000313" key="3">
    <source>
        <dbReference type="Proteomes" id="UP000061569"/>
    </source>
</evidence>
<sequence>MAVHELFSYLCVGDAQAAVAFYCKVFDATEKFRLVEPGGRIGHVELDLGGTTLMLCEEFPEVDIRRPVAGAGHSHTLHLHVDDADDVVARAVAAGARLAMAPRDHFYGERSGTVIDPFGHRWNIGHSIEALEPDEMQRRYDRDPGCGDATGA</sequence>
<dbReference type="AlphaFoldDB" id="A0A0S2DCE6"/>
<keyword evidence="2" id="KW-0223">Dioxygenase</keyword>
<evidence type="ECO:0000259" key="1">
    <source>
        <dbReference type="PROSITE" id="PS51819"/>
    </source>
</evidence>
<proteinExistence type="predicted"/>
<dbReference type="SUPFAM" id="SSF54593">
    <property type="entry name" value="Glyoxalase/Bleomycin resistance protein/Dihydroxybiphenyl dioxygenase"/>
    <property type="match status" value="1"/>
</dbReference>
<dbReference type="Pfam" id="PF00903">
    <property type="entry name" value="Glyoxalase"/>
    <property type="match status" value="1"/>
</dbReference>
<dbReference type="STRING" id="69.GLE_0853"/>
<dbReference type="InterPro" id="IPR037523">
    <property type="entry name" value="VOC_core"/>
</dbReference>
<dbReference type="PANTHER" id="PTHR34109">
    <property type="entry name" value="BNAUNNG04460D PROTEIN-RELATED"/>
    <property type="match status" value="1"/>
</dbReference>
<feature type="domain" description="VOC" evidence="1">
    <location>
        <begin position="2"/>
        <end position="127"/>
    </location>
</feature>
<dbReference type="InterPro" id="IPR029068">
    <property type="entry name" value="Glyas_Bleomycin-R_OHBP_Dase"/>
</dbReference>
<dbReference type="InterPro" id="IPR004360">
    <property type="entry name" value="Glyas_Fos-R_dOase_dom"/>
</dbReference>
<reference evidence="2 3" key="1">
    <citation type="submission" date="2015-11" db="EMBL/GenBank/DDBJ databases">
        <title>Genome sequences of Lysobacter enzymogenes strain C3 and Lysobacter antibioticus ATCC 29479.</title>
        <authorList>
            <person name="Kobayashi D.Y."/>
        </authorList>
    </citation>
    <scope>NUCLEOTIDE SEQUENCE [LARGE SCALE GENOMIC DNA]</scope>
    <source>
        <strain evidence="2 3">C3</strain>
    </source>
</reference>
<organism evidence="2 3">
    <name type="scientific">Lysobacter enzymogenes</name>
    <dbReference type="NCBI Taxonomy" id="69"/>
    <lineage>
        <taxon>Bacteria</taxon>
        <taxon>Pseudomonadati</taxon>
        <taxon>Pseudomonadota</taxon>
        <taxon>Gammaproteobacteria</taxon>
        <taxon>Lysobacterales</taxon>
        <taxon>Lysobacteraceae</taxon>
        <taxon>Lysobacter</taxon>
    </lineage>
</organism>
<keyword evidence="2" id="KW-0560">Oxidoreductase</keyword>
<dbReference type="PROSITE" id="PS51819">
    <property type="entry name" value="VOC"/>
    <property type="match status" value="1"/>
</dbReference>
<evidence type="ECO:0000313" key="2">
    <source>
        <dbReference type="EMBL" id="ALN56211.1"/>
    </source>
</evidence>
<dbReference type="PATRIC" id="fig|69.6.peg.841"/>
<dbReference type="PANTHER" id="PTHR34109:SF1">
    <property type="entry name" value="VOC DOMAIN-CONTAINING PROTEIN"/>
    <property type="match status" value="1"/>
</dbReference>
<name>A0A0S2DCE6_LYSEN</name>
<dbReference type="GO" id="GO:0051213">
    <property type="term" value="F:dioxygenase activity"/>
    <property type="evidence" value="ECO:0007669"/>
    <property type="project" value="UniProtKB-KW"/>
</dbReference>
<protein>
    <submittedName>
        <fullName evidence="2">Glyoxalase/bleomycin resistance protein/dioxygenase</fullName>
    </submittedName>
</protein>
<gene>
    <name evidence="2" type="ORF">GLE_0853</name>
</gene>
<dbReference type="EMBL" id="CP013140">
    <property type="protein sequence ID" value="ALN56211.1"/>
    <property type="molecule type" value="Genomic_DNA"/>
</dbReference>
<dbReference type="KEGG" id="lez:GLE_0853"/>
<dbReference type="Proteomes" id="UP000061569">
    <property type="component" value="Chromosome"/>
</dbReference>
<accession>A0A0S2DCE6</accession>